<keyword evidence="2" id="KW-1185">Reference proteome</keyword>
<evidence type="ECO:0000313" key="2">
    <source>
        <dbReference type="Proteomes" id="UP001148838"/>
    </source>
</evidence>
<reference evidence="1 2" key="1">
    <citation type="journal article" date="2022" name="Allergy">
        <title>Genome assembly and annotation of Periplaneta americana reveal a comprehensive cockroach allergen profile.</title>
        <authorList>
            <person name="Wang L."/>
            <person name="Xiong Q."/>
            <person name="Saelim N."/>
            <person name="Wang L."/>
            <person name="Nong W."/>
            <person name="Wan A.T."/>
            <person name="Shi M."/>
            <person name="Liu X."/>
            <person name="Cao Q."/>
            <person name="Hui J.H.L."/>
            <person name="Sookrung N."/>
            <person name="Leung T.F."/>
            <person name="Tungtrongchitr A."/>
            <person name="Tsui S.K.W."/>
        </authorList>
    </citation>
    <scope>NUCLEOTIDE SEQUENCE [LARGE SCALE GENOMIC DNA]</scope>
    <source>
        <strain evidence="1">PWHHKU_190912</strain>
    </source>
</reference>
<evidence type="ECO:0000313" key="1">
    <source>
        <dbReference type="EMBL" id="KAJ4433251.1"/>
    </source>
</evidence>
<sequence>MAGLCEGGNEPSGSLKASNDEASAQRCEKYCAAGMQPAVRFKCSRKALNWNINNQAHWHMQQPGLRRHMEDLDPRLHVSFCIDFEEFEARGTE</sequence>
<organism evidence="1 2">
    <name type="scientific">Periplaneta americana</name>
    <name type="common">American cockroach</name>
    <name type="synonym">Blatta americana</name>
    <dbReference type="NCBI Taxonomy" id="6978"/>
    <lineage>
        <taxon>Eukaryota</taxon>
        <taxon>Metazoa</taxon>
        <taxon>Ecdysozoa</taxon>
        <taxon>Arthropoda</taxon>
        <taxon>Hexapoda</taxon>
        <taxon>Insecta</taxon>
        <taxon>Pterygota</taxon>
        <taxon>Neoptera</taxon>
        <taxon>Polyneoptera</taxon>
        <taxon>Dictyoptera</taxon>
        <taxon>Blattodea</taxon>
        <taxon>Blattoidea</taxon>
        <taxon>Blattidae</taxon>
        <taxon>Blattinae</taxon>
        <taxon>Periplaneta</taxon>
    </lineage>
</organism>
<dbReference type="Proteomes" id="UP001148838">
    <property type="component" value="Unassembled WGS sequence"/>
</dbReference>
<accession>A0ABQ8SHT0</accession>
<name>A0ABQ8SHT0_PERAM</name>
<protein>
    <submittedName>
        <fullName evidence="1">Uncharacterized protein</fullName>
    </submittedName>
</protein>
<gene>
    <name evidence="1" type="ORF">ANN_15510</name>
</gene>
<comment type="caution">
    <text evidence="1">The sequence shown here is derived from an EMBL/GenBank/DDBJ whole genome shotgun (WGS) entry which is preliminary data.</text>
</comment>
<proteinExistence type="predicted"/>
<dbReference type="EMBL" id="JAJSOF020000027">
    <property type="protein sequence ID" value="KAJ4433251.1"/>
    <property type="molecule type" value="Genomic_DNA"/>
</dbReference>